<dbReference type="AlphaFoldDB" id="A0A9P5XFS8"/>
<proteinExistence type="predicted"/>
<evidence type="ECO:0000313" key="2">
    <source>
        <dbReference type="EMBL" id="KAF9449427.1"/>
    </source>
</evidence>
<protein>
    <submittedName>
        <fullName evidence="2">Uncharacterized protein</fullName>
    </submittedName>
</protein>
<evidence type="ECO:0000313" key="3">
    <source>
        <dbReference type="Proteomes" id="UP000807342"/>
    </source>
</evidence>
<accession>A0A9P5XFS8</accession>
<keyword evidence="1" id="KW-0812">Transmembrane</keyword>
<gene>
    <name evidence="2" type="ORF">P691DRAFT_568150</name>
</gene>
<organism evidence="2 3">
    <name type="scientific">Macrolepiota fuliginosa MF-IS2</name>
    <dbReference type="NCBI Taxonomy" id="1400762"/>
    <lineage>
        <taxon>Eukaryota</taxon>
        <taxon>Fungi</taxon>
        <taxon>Dikarya</taxon>
        <taxon>Basidiomycota</taxon>
        <taxon>Agaricomycotina</taxon>
        <taxon>Agaricomycetes</taxon>
        <taxon>Agaricomycetidae</taxon>
        <taxon>Agaricales</taxon>
        <taxon>Agaricineae</taxon>
        <taxon>Agaricaceae</taxon>
        <taxon>Macrolepiota</taxon>
    </lineage>
</organism>
<sequence>MDNFQDPQLSSLYPLVRRYSQSSGIWTDIMFSDRIWATDYSFDTRLSFSSLLYSCIVIAVFLSLGFCLASVYCIIQYCTGILLFIFGVKSFRGNSIHTTTREY</sequence>
<dbReference type="EMBL" id="MU151131">
    <property type="protein sequence ID" value="KAF9449427.1"/>
    <property type="molecule type" value="Genomic_DNA"/>
</dbReference>
<keyword evidence="3" id="KW-1185">Reference proteome</keyword>
<feature type="transmembrane region" description="Helical" evidence="1">
    <location>
        <begin position="51"/>
        <end position="84"/>
    </location>
</feature>
<keyword evidence="1" id="KW-0472">Membrane</keyword>
<name>A0A9P5XFS8_9AGAR</name>
<keyword evidence="1" id="KW-1133">Transmembrane helix</keyword>
<comment type="caution">
    <text evidence="2">The sequence shown here is derived from an EMBL/GenBank/DDBJ whole genome shotgun (WGS) entry which is preliminary data.</text>
</comment>
<reference evidence="2" key="1">
    <citation type="submission" date="2020-11" db="EMBL/GenBank/DDBJ databases">
        <authorList>
            <consortium name="DOE Joint Genome Institute"/>
            <person name="Ahrendt S."/>
            <person name="Riley R."/>
            <person name="Andreopoulos W."/>
            <person name="Labutti K."/>
            <person name="Pangilinan J."/>
            <person name="Ruiz-Duenas F.J."/>
            <person name="Barrasa J.M."/>
            <person name="Sanchez-Garcia M."/>
            <person name="Camarero S."/>
            <person name="Miyauchi S."/>
            <person name="Serrano A."/>
            <person name="Linde D."/>
            <person name="Babiker R."/>
            <person name="Drula E."/>
            <person name="Ayuso-Fernandez I."/>
            <person name="Pacheco R."/>
            <person name="Padilla G."/>
            <person name="Ferreira P."/>
            <person name="Barriuso J."/>
            <person name="Kellner H."/>
            <person name="Castanera R."/>
            <person name="Alfaro M."/>
            <person name="Ramirez L."/>
            <person name="Pisabarro A.G."/>
            <person name="Kuo A."/>
            <person name="Tritt A."/>
            <person name="Lipzen A."/>
            <person name="He G."/>
            <person name="Yan M."/>
            <person name="Ng V."/>
            <person name="Cullen D."/>
            <person name="Martin F."/>
            <person name="Rosso M.-N."/>
            <person name="Henrissat B."/>
            <person name="Hibbett D."/>
            <person name="Martinez A.T."/>
            <person name="Grigoriev I.V."/>
        </authorList>
    </citation>
    <scope>NUCLEOTIDE SEQUENCE</scope>
    <source>
        <strain evidence="2">MF-IS2</strain>
    </source>
</reference>
<evidence type="ECO:0000256" key="1">
    <source>
        <dbReference type="SAM" id="Phobius"/>
    </source>
</evidence>
<dbReference type="Proteomes" id="UP000807342">
    <property type="component" value="Unassembled WGS sequence"/>
</dbReference>